<keyword evidence="2 14" id="KW-0547">Nucleotide-binding</keyword>
<evidence type="ECO:0000256" key="10">
    <source>
        <dbReference type="ARBA" id="ARBA00023235"/>
    </source>
</evidence>
<dbReference type="EMBL" id="QUSM01000007">
    <property type="protein sequence ID" value="RGD73159.1"/>
    <property type="molecule type" value="Genomic_DNA"/>
</dbReference>
<name>A0A3E3DW14_9FIRM</name>
<keyword evidence="7 14" id="KW-0067">ATP-binding</keyword>
<gene>
    <name evidence="17" type="primary">addA</name>
    <name evidence="17" type="ORF">DW687_10470</name>
</gene>
<dbReference type="GO" id="GO:0000725">
    <property type="term" value="P:recombinational repair"/>
    <property type="evidence" value="ECO:0007669"/>
    <property type="project" value="TreeGrafter"/>
</dbReference>
<dbReference type="InterPro" id="IPR014152">
    <property type="entry name" value="AddA"/>
</dbReference>
<dbReference type="Pfam" id="PF12705">
    <property type="entry name" value="PDDEXK_1"/>
    <property type="match status" value="1"/>
</dbReference>
<evidence type="ECO:0000313" key="18">
    <source>
        <dbReference type="Proteomes" id="UP000261212"/>
    </source>
</evidence>
<dbReference type="Gene3D" id="3.90.320.10">
    <property type="match status" value="1"/>
</dbReference>
<dbReference type="InterPro" id="IPR027417">
    <property type="entry name" value="P-loop_NTPase"/>
</dbReference>
<keyword evidence="1" id="KW-0540">Nuclease</keyword>
<proteinExistence type="predicted"/>
<dbReference type="GO" id="GO:0005829">
    <property type="term" value="C:cytosol"/>
    <property type="evidence" value="ECO:0007669"/>
    <property type="project" value="TreeGrafter"/>
</dbReference>
<evidence type="ECO:0000313" key="17">
    <source>
        <dbReference type="EMBL" id="RGD73159.1"/>
    </source>
</evidence>
<accession>A0A3E3DW14</accession>
<keyword evidence="10" id="KW-0413">Isomerase</keyword>
<keyword evidence="9" id="KW-0234">DNA repair</keyword>
<comment type="catalytic activity">
    <reaction evidence="11">
        <text>Couples ATP hydrolysis with the unwinding of duplex DNA by translocating in the 3'-5' direction.</text>
        <dbReference type="EC" id="5.6.2.4"/>
    </reaction>
</comment>
<dbReference type="SUPFAM" id="SSF52540">
    <property type="entry name" value="P-loop containing nucleoside triphosphate hydrolases"/>
    <property type="match status" value="1"/>
</dbReference>
<evidence type="ECO:0000256" key="9">
    <source>
        <dbReference type="ARBA" id="ARBA00023204"/>
    </source>
</evidence>
<dbReference type="Pfam" id="PF13361">
    <property type="entry name" value="UvrD_C"/>
    <property type="match status" value="1"/>
</dbReference>
<dbReference type="InterPro" id="IPR011604">
    <property type="entry name" value="PDDEXK-like_dom_sf"/>
</dbReference>
<comment type="caution">
    <text evidence="17">The sequence shown here is derived from an EMBL/GenBank/DDBJ whole genome shotgun (WGS) entry which is preliminary data.</text>
</comment>
<comment type="catalytic activity">
    <reaction evidence="13">
        <text>ATP + H2O = ADP + phosphate + H(+)</text>
        <dbReference type="Rhea" id="RHEA:13065"/>
        <dbReference type="ChEBI" id="CHEBI:15377"/>
        <dbReference type="ChEBI" id="CHEBI:15378"/>
        <dbReference type="ChEBI" id="CHEBI:30616"/>
        <dbReference type="ChEBI" id="CHEBI:43474"/>
        <dbReference type="ChEBI" id="CHEBI:456216"/>
        <dbReference type="EC" id="5.6.2.4"/>
    </reaction>
</comment>
<feature type="domain" description="UvrD-like helicase C-terminal" evidence="16">
    <location>
        <begin position="482"/>
        <end position="768"/>
    </location>
</feature>
<dbReference type="GO" id="GO:0033202">
    <property type="term" value="C:DNA helicase complex"/>
    <property type="evidence" value="ECO:0007669"/>
    <property type="project" value="TreeGrafter"/>
</dbReference>
<keyword evidence="6 17" id="KW-0269">Exonuclease</keyword>
<keyword evidence="3" id="KW-0227">DNA damage</keyword>
<evidence type="ECO:0000256" key="8">
    <source>
        <dbReference type="ARBA" id="ARBA00023125"/>
    </source>
</evidence>
<dbReference type="PANTHER" id="PTHR11070">
    <property type="entry name" value="UVRD / RECB / PCRA DNA HELICASE FAMILY MEMBER"/>
    <property type="match status" value="1"/>
</dbReference>
<evidence type="ECO:0000259" key="16">
    <source>
        <dbReference type="PROSITE" id="PS51217"/>
    </source>
</evidence>
<evidence type="ECO:0000256" key="3">
    <source>
        <dbReference type="ARBA" id="ARBA00022763"/>
    </source>
</evidence>
<dbReference type="InterPro" id="IPR014016">
    <property type="entry name" value="UvrD-like_ATP-bd"/>
</dbReference>
<feature type="domain" description="UvrD-like helicase ATP-binding" evidence="15">
    <location>
        <begin position="1"/>
        <end position="454"/>
    </location>
</feature>
<dbReference type="GO" id="GO:0005524">
    <property type="term" value="F:ATP binding"/>
    <property type="evidence" value="ECO:0007669"/>
    <property type="project" value="UniProtKB-UniRule"/>
</dbReference>
<evidence type="ECO:0000256" key="12">
    <source>
        <dbReference type="ARBA" id="ARBA00034808"/>
    </source>
</evidence>
<dbReference type="EC" id="5.6.2.4" evidence="12"/>
<dbReference type="InterPro" id="IPR014017">
    <property type="entry name" value="DNA_helicase_UvrD-like_C"/>
</dbReference>
<dbReference type="GO" id="GO:0006302">
    <property type="term" value="P:double-strand break repair"/>
    <property type="evidence" value="ECO:0007669"/>
    <property type="project" value="InterPro"/>
</dbReference>
<evidence type="ECO:0000256" key="14">
    <source>
        <dbReference type="PROSITE-ProRule" id="PRU00560"/>
    </source>
</evidence>
<dbReference type="Pfam" id="PF00580">
    <property type="entry name" value="UvrD-helicase"/>
    <property type="match status" value="1"/>
</dbReference>
<dbReference type="InterPro" id="IPR038726">
    <property type="entry name" value="PDDEXK_AddAB-type"/>
</dbReference>
<evidence type="ECO:0000256" key="13">
    <source>
        <dbReference type="ARBA" id="ARBA00048988"/>
    </source>
</evidence>
<evidence type="ECO:0000256" key="5">
    <source>
        <dbReference type="ARBA" id="ARBA00022806"/>
    </source>
</evidence>
<evidence type="ECO:0000256" key="6">
    <source>
        <dbReference type="ARBA" id="ARBA00022839"/>
    </source>
</evidence>
<evidence type="ECO:0000259" key="15">
    <source>
        <dbReference type="PROSITE" id="PS51198"/>
    </source>
</evidence>
<evidence type="ECO:0000256" key="7">
    <source>
        <dbReference type="ARBA" id="ARBA00022840"/>
    </source>
</evidence>
<evidence type="ECO:0000256" key="1">
    <source>
        <dbReference type="ARBA" id="ARBA00022722"/>
    </source>
</evidence>
<dbReference type="Gene3D" id="3.40.50.300">
    <property type="entry name" value="P-loop containing nucleotide triphosphate hydrolases"/>
    <property type="match status" value="4"/>
</dbReference>
<sequence>MNWTKSQSDAINTDNKNLLISAGAGCGKTAILTNRIIRLMLEEKTDIDKFLVVTFTNAAASGMKEKIRKLLYSKIKEKNNDKRYLFDQISNLEKANISTLHSFCISVIREYYHLVDVDPAFKIIDSTNANILMDEAFDMLFEDRYKKEDKDFINTSISYSFNADEEEFKNILKEIYFFIYNRPNPFKWLREKVDLFNDDFNDIENSMFIDIIKDKINGYLSLALDYSSKAKDKAMRYEANDDLLEILNMDLDGLKNTQNLMINNLEKFITLKPADIFKRFKAGGLKGEEKAEVQNLRNESKDILKKALNILTFNYKDIIDVVHELYPHMKTIEQAIIDFDAYYSHLKSEKGVLEFKDTEHLCLKILEDEKAREEILSKFDYVFVDEYQDTNLVQEAIINKVIKENNLFTVGDVKQSIYRFRQAEPEIFLDRIKNYKKDEKINKTVYMNTNFRTNKNIITGINTLFEKIMSKKTGKINYDENERLIAGRDEEIESKIEVHLINKDTAGVDSFDSELSELSTEENEITYIALMINNLIGTDIYDPELKEYRKVKFSDICILHRSANTRIKNVKEIFNKYSIPVTSEKEIEYFKTLEIETIKDFLSIINNFKDDITLLSVMRSPIFNFTVDELLEIKISTRESHYYKSIMSFINKENVNITLKDKVKNMLKVINDYSDRSLYTSVPDLISNIYEETNIMDYMSALPFGNIRVNNMKTLLIKANEYESFSNEGLYGFINFMDYAKIQSESGYAFSEDSENSVNFMSIHKSKGLEFPIVILMGCHKMFNMLDTKKPIMLNKDLGICPSLIDLDNKYKVDSIFKICAKIVENNEILSEEMRLLYVALTRAKEKLILTAYSKDTKKLIDNLPSNITPYSVEFSNSYLEWIMQGILPNKIYEEENNIIYEDNNFIVYNNKIEDLLTELSTSYINQKDDDFYLDDKIINKIKDDLNFKYKNIVNTTIPRKAGVSSLKNVDLLEVGNNVINLREAPKFKQEKSVLSSAEKGNIIHFIFEIIDIDKLKKTKNLKAEIDIQIREFINKKMLKQEEVDNIDINYIYNFFDSNIGKELIHSKKIYRELPFNLALKAKDISEKWKDSEEEILVQGIIDLTFEVENGAMILVDYKTNHYNNESEKKELLKGFEIQLNYYKRAISTLMNKNVKHSYIYFLSKNEIEEV</sequence>
<dbReference type="PROSITE" id="PS51217">
    <property type="entry name" value="UVRD_HELICASE_CTER"/>
    <property type="match status" value="1"/>
</dbReference>
<organism evidence="17 18">
    <name type="scientific">Anaerofustis stercorihominis</name>
    <dbReference type="NCBI Taxonomy" id="214853"/>
    <lineage>
        <taxon>Bacteria</taxon>
        <taxon>Bacillati</taxon>
        <taxon>Bacillota</taxon>
        <taxon>Clostridia</taxon>
        <taxon>Eubacteriales</taxon>
        <taxon>Eubacteriaceae</taxon>
        <taxon>Anaerofustis</taxon>
    </lineage>
</organism>
<keyword evidence="4 14" id="KW-0378">Hydrolase</keyword>
<keyword evidence="5 14" id="KW-0347">Helicase</keyword>
<protein>
    <recommendedName>
        <fullName evidence="12">DNA 3'-5' helicase</fullName>
        <ecNumber evidence="12">5.6.2.4</ecNumber>
    </recommendedName>
</protein>
<dbReference type="GO" id="GO:0043138">
    <property type="term" value="F:3'-5' DNA helicase activity"/>
    <property type="evidence" value="ECO:0007669"/>
    <property type="project" value="UniProtKB-EC"/>
</dbReference>
<dbReference type="Proteomes" id="UP000261212">
    <property type="component" value="Unassembled WGS sequence"/>
</dbReference>
<evidence type="ECO:0000256" key="4">
    <source>
        <dbReference type="ARBA" id="ARBA00022801"/>
    </source>
</evidence>
<dbReference type="NCBIfam" id="TIGR02785">
    <property type="entry name" value="addA_Gpos"/>
    <property type="match status" value="1"/>
</dbReference>
<dbReference type="PANTHER" id="PTHR11070:SF48">
    <property type="entry name" value="ATP-DEPENDENT HELICASE_NUCLEASE SUBUNIT A"/>
    <property type="match status" value="1"/>
</dbReference>
<dbReference type="GO" id="GO:0003677">
    <property type="term" value="F:DNA binding"/>
    <property type="evidence" value="ECO:0007669"/>
    <property type="project" value="UniProtKB-KW"/>
</dbReference>
<dbReference type="RefSeq" id="WP_117532686.1">
    <property type="nucleotide sequence ID" value="NZ_QUSM01000007.1"/>
</dbReference>
<dbReference type="GO" id="GO:0004527">
    <property type="term" value="F:exonuclease activity"/>
    <property type="evidence" value="ECO:0007669"/>
    <property type="project" value="UniProtKB-KW"/>
</dbReference>
<dbReference type="GO" id="GO:0016887">
    <property type="term" value="F:ATP hydrolysis activity"/>
    <property type="evidence" value="ECO:0007669"/>
    <property type="project" value="RHEA"/>
</dbReference>
<keyword evidence="8" id="KW-0238">DNA-binding</keyword>
<evidence type="ECO:0000256" key="2">
    <source>
        <dbReference type="ARBA" id="ARBA00022741"/>
    </source>
</evidence>
<reference evidence="17 18" key="1">
    <citation type="submission" date="2018-08" db="EMBL/GenBank/DDBJ databases">
        <title>A genome reference for cultivated species of the human gut microbiota.</title>
        <authorList>
            <person name="Zou Y."/>
            <person name="Xue W."/>
            <person name="Luo G."/>
        </authorList>
    </citation>
    <scope>NUCLEOTIDE SEQUENCE [LARGE SCALE GENOMIC DNA]</scope>
    <source>
        <strain evidence="17 18">AM25-6</strain>
    </source>
</reference>
<evidence type="ECO:0000256" key="11">
    <source>
        <dbReference type="ARBA" id="ARBA00034617"/>
    </source>
</evidence>
<feature type="binding site" evidence="14">
    <location>
        <begin position="22"/>
        <end position="29"/>
    </location>
    <ligand>
        <name>ATP</name>
        <dbReference type="ChEBI" id="CHEBI:30616"/>
    </ligand>
</feature>
<dbReference type="PROSITE" id="PS51198">
    <property type="entry name" value="UVRD_HELICASE_ATP_BIND"/>
    <property type="match status" value="1"/>
</dbReference>
<dbReference type="SUPFAM" id="SSF52980">
    <property type="entry name" value="Restriction endonuclease-like"/>
    <property type="match status" value="1"/>
</dbReference>
<dbReference type="InterPro" id="IPR000212">
    <property type="entry name" value="DNA_helicase_UvrD/REP"/>
</dbReference>
<dbReference type="AlphaFoldDB" id="A0A3E3DW14"/>
<dbReference type="InterPro" id="IPR011335">
    <property type="entry name" value="Restrct_endonuc-II-like"/>
</dbReference>